<feature type="transmembrane region" description="Helical" evidence="1">
    <location>
        <begin position="60"/>
        <end position="82"/>
    </location>
</feature>
<dbReference type="Proteomes" id="UP001523369">
    <property type="component" value="Unassembled WGS sequence"/>
</dbReference>
<feature type="transmembrane region" description="Helical" evidence="1">
    <location>
        <begin position="89"/>
        <end position="108"/>
    </location>
</feature>
<reference evidence="2 3" key="1">
    <citation type="submission" date="2022-06" db="EMBL/GenBank/DDBJ databases">
        <title>New Species of the Genus Actinoplanes, ActinopZanes ferrugineus.</title>
        <authorList>
            <person name="Ding P."/>
        </authorList>
    </citation>
    <scope>NUCLEOTIDE SEQUENCE [LARGE SCALE GENOMIC DNA]</scope>
    <source>
        <strain evidence="2 3">TRM88003</strain>
    </source>
</reference>
<evidence type="ECO:0000256" key="1">
    <source>
        <dbReference type="SAM" id="Phobius"/>
    </source>
</evidence>
<feature type="transmembrane region" description="Helical" evidence="1">
    <location>
        <begin position="36"/>
        <end position="54"/>
    </location>
</feature>
<keyword evidence="3" id="KW-1185">Reference proteome</keyword>
<protein>
    <recommendedName>
        <fullName evidence="4">EamA domain-containing protein</fullName>
    </recommendedName>
</protein>
<feature type="transmembrane region" description="Helical" evidence="1">
    <location>
        <begin position="139"/>
        <end position="160"/>
    </location>
</feature>
<evidence type="ECO:0008006" key="4">
    <source>
        <dbReference type="Google" id="ProtNLM"/>
    </source>
</evidence>
<feature type="transmembrane region" description="Helical" evidence="1">
    <location>
        <begin position="6"/>
        <end position="24"/>
    </location>
</feature>
<sequence length="315" mass="32811">MGLPPLALGLVLSSALLHALWNVLLAGAPKGFEVTIAANTFGFIAWTPLALTRWRVDDAAWGYLAVSACFSVTYFLLLNVAYARAPVHAAYPVARGLAPVLVLLLTLPSTGLPAWSGLGVLVISGGILLTASGANRRSVLAAAPVAVSLTCYTYVASLGLRHADPAPYFWLTMAPLVVVTALARPRAVRDNLRPVTLVIGLGSFAAHGLALAAIALVAAAEVPAIAALRETGILFVIAMAALSDHKPTARTAVGAALIFAGVAVLALGCIWRITWERGEVQVVAGVGRRAVQYRCCIGPFCGRRQARAGPRRSPA</sequence>
<dbReference type="Gene3D" id="1.10.3730.20">
    <property type="match status" value="1"/>
</dbReference>
<name>A0ABT1DYI0_9ACTN</name>
<dbReference type="RefSeq" id="WP_253241974.1">
    <property type="nucleotide sequence ID" value="NZ_JAMYJR010000040.1"/>
</dbReference>
<keyword evidence="1" id="KW-1133">Transmembrane helix</keyword>
<evidence type="ECO:0000313" key="3">
    <source>
        <dbReference type="Proteomes" id="UP001523369"/>
    </source>
</evidence>
<keyword evidence="1" id="KW-0472">Membrane</keyword>
<gene>
    <name evidence="2" type="ORF">M1L60_35725</name>
</gene>
<feature type="transmembrane region" description="Helical" evidence="1">
    <location>
        <begin position="195"/>
        <end position="218"/>
    </location>
</feature>
<keyword evidence="1" id="KW-0812">Transmembrane</keyword>
<feature type="transmembrane region" description="Helical" evidence="1">
    <location>
        <begin position="114"/>
        <end position="132"/>
    </location>
</feature>
<accession>A0ABT1DYI0</accession>
<dbReference type="InterPro" id="IPR037185">
    <property type="entry name" value="EmrE-like"/>
</dbReference>
<feature type="transmembrane region" description="Helical" evidence="1">
    <location>
        <begin position="166"/>
        <end position="183"/>
    </location>
</feature>
<dbReference type="SUPFAM" id="SSF103481">
    <property type="entry name" value="Multidrug resistance efflux transporter EmrE"/>
    <property type="match status" value="2"/>
</dbReference>
<dbReference type="EMBL" id="JAMYJR010000040">
    <property type="protein sequence ID" value="MCO8275941.1"/>
    <property type="molecule type" value="Genomic_DNA"/>
</dbReference>
<proteinExistence type="predicted"/>
<comment type="caution">
    <text evidence="2">The sequence shown here is derived from an EMBL/GenBank/DDBJ whole genome shotgun (WGS) entry which is preliminary data.</text>
</comment>
<evidence type="ECO:0000313" key="2">
    <source>
        <dbReference type="EMBL" id="MCO8275941.1"/>
    </source>
</evidence>
<feature type="transmembrane region" description="Helical" evidence="1">
    <location>
        <begin position="254"/>
        <end position="273"/>
    </location>
</feature>
<organism evidence="2 3">
    <name type="scientific">Paractinoplanes aksuensis</name>
    <dbReference type="NCBI Taxonomy" id="2939490"/>
    <lineage>
        <taxon>Bacteria</taxon>
        <taxon>Bacillati</taxon>
        <taxon>Actinomycetota</taxon>
        <taxon>Actinomycetes</taxon>
        <taxon>Micromonosporales</taxon>
        <taxon>Micromonosporaceae</taxon>
        <taxon>Paractinoplanes</taxon>
    </lineage>
</organism>